<proteinExistence type="inferred from homology"/>
<dbReference type="GO" id="GO:0051205">
    <property type="term" value="P:protein insertion into membrane"/>
    <property type="evidence" value="ECO:0007669"/>
    <property type="project" value="UniProtKB-UniRule"/>
</dbReference>
<keyword evidence="8" id="KW-1185">Reference proteome</keyword>
<dbReference type="InterPro" id="IPR007450">
    <property type="entry name" value="BamE_dom"/>
</dbReference>
<comment type="subunit">
    <text evidence="4">Part of the Bam complex.</text>
</comment>
<dbReference type="PANTHER" id="PTHR37482">
    <property type="entry name" value="OUTER MEMBRANE PROTEIN ASSEMBLY FACTOR BAME"/>
    <property type="match status" value="1"/>
</dbReference>
<dbReference type="HAMAP" id="MF_00925">
    <property type="entry name" value="OM_assembly_BamE"/>
    <property type="match status" value="1"/>
</dbReference>
<organism evidence="7 9">
    <name type="scientific">Legionella steigerwaltii</name>
    <dbReference type="NCBI Taxonomy" id="460"/>
    <lineage>
        <taxon>Bacteria</taxon>
        <taxon>Pseudomonadati</taxon>
        <taxon>Pseudomonadota</taxon>
        <taxon>Gammaproteobacteria</taxon>
        <taxon>Legionellales</taxon>
        <taxon>Legionellaceae</taxon>
        <taxon>Legionella</taxon>
    </lineage>
</organism>
<evidence type="ECO:0000313" key="6">
    <source>
        <dbReference type="EMBL" id="KTD72116.1"/>
    </source>
</evidence>
<dbReference type="Proteomes" id="UP000054820">
    <property type="component" value="Unassembled WGS sequence"/>
</dbReference>
<sequence length="119" mass="13717">MRIIIFLLGIVFTLTLTQCASFDLSRRVVQQGNLLPKSRIDRLKIGMSKNDVAILMGNSLLSPTFNNDRWDYAYTWRRGHGEMTMSTLSLYFHNNTLTRIERDKFKPGAGLNHPDINQE</sequence>
<dbReference type="EMBL" id="UGOY01000001">
    <property type="protein sequence ID" value="STY21875.1"/>
    <property type="molecule type" value="Genomic_DNA"/>
</dbReference>
<evidence type="ECO:0000256" key="2">
    <source>
        <dbReference type="ARBA" id="ARBA00023136"/>
    </source>
</evidence>
<comment type="subcellular location">
    <subcellularLocation>
        <location evidence="4">Cell outer membrane</location>
    </subcellularLocation>
</comment>
<dbReference type="Proteomes" id="UP000255110">
    <property type="component" value="Unassembled WGS sequence"/>
</dbReference>
<evidence type="ECO:0000259" key="5">
    <source>
        <dbReference type="Pfam" id="PF04355"/>
    </source>
</evidence>
<gene>
    <name evidence="7" type="primary">smpA</name>
    <name evidence="4" type="synonym">bamE</name>
    <name evidence="6" type="ORF">Lstg_2627</name>
    <name evidence="7" type="ORF">NCTC11991_00453</name>
</gene>
<comment type="function">
    <text evidence="4">Part of the outer membrane protein assembly complex, which is involved in assembly and insertion of beta-barrel proteins into the outer membrane.</text>
</comment>
<dbReference type="GO" id="GO:0043165">
    <property type="term" value="P:Gram-negative-bacterium-type cell outer membrane assembly"/>
    <property type="evidence" value="ECO:0007669"/>
    <property type="project" value="UniProtKB-UniRule"/>
</dbReference>
<dbReference type="InterPro" id="IPR026592">
    <property type="entry name" value="BamE"/>
</dbReference>
<name>A0A378L459_9GAMM</name>
<dbReference type="AlphaFoldDB" id="A0A378L459"/>
<dbReference type="InterPro" id="IPR037873">
    <property type="entry name" value="BamE-like"/>
</dbReference>
<dbReference type="Gene3D" id="3.30.1450.10">
    <property type="match status" value="1"/>
</dbReference>
<evidence type="ECO:0000256" key="1">
    <source>
        <dbReference type="ARBA" id="ARBA00022729"/>
    </source>
</evidence>
<dbReference type="GO" id="GO:1990063">
    <property type="term" value="C:Bam protein complex"/>
    <property type="evidence" value="ECO:0007669"/>
    <property type="project" value="TreeGrafter"/>
</dbReference>
<keyword evidence="1 4" id="KW-0732">Signal</keyword>
<dbReference type="EMBL" id="LNYZ01000025">
    <property type="protein sequence ID" value="KTD72116.1"/>
    <property type="molecule type" value="Genomic_DNA"/>
</dbReference>
<dbReference type="STRING" id="460.Lstg_2627"/>
<reference evidence="7 9" key="2">
    <citation type="submission" date="2018-06" db="EMBL/GenBank/DDBJ databases">
        <authorList>
            <consortium name="Pathogen Informatics"/>
            <person name="Doyle S."/>
        </authorList>
    </citation>
    <scope>NUCLEOTIDE SEQUENCE [LARGE SCALE GENOMIC DNA]</scope>
    <source>
        <strain evidence="7 9">NCTC11991</strain>
    </source>
</reference>
<protein>
    <recommendedName>
        <fullName evidence="4">Outer membrane protein assembly factor BamE</fullName>
    </recommendedName>
</protein>
<dbReference type="Pfam" id="PF04355">
    <property type="entry name" value="BamE"/>
    <property type="match status" value="1"/>
</dbReference>
<evidence type="ECO:0000256" key="4">
    <source>
        <dbReference type="HAMAP-Rule" id="MF_00925"/>
    </source>
</evidence>
<evidence type="ECO:0000313" key="7">
    <source>
        <dbReference type="EMBL" id="STY21875.1"/>
    </source>
</evidence>
<keyword evidence="2 4" id="KW-0472">Membrane</keyword>
<dbReference type="GO" id="GO:0030674">
    <property type="term" value="F:protein-macromolecule adaptor activity"/>
    <property type="evidence" value="ECO:0007669"/>
    <property type="project" value="TreeGrafter"/>
</dbReference>
<reference evidence="6 8" key="1">
    <citation type="submission" date="2015-11" db="EMBL/GenBank/DDBJ databases">
        <title>Genomic analysis of 38 Legionella species identifies large and diverse effector repertoires.</title>
        <authorList>
            <person name="Burstein D."/>
            <person name="Amaro F."/>
            <person name="Zusman T."/>
            <person name="Lifshitz Z."/>
            <person name="Cohen O."/>
            <person name="Gilbert J.A."/>
            <person name="Pupko T."/>
            <person name="Shuman H.A."/>
            <person name="Segal G."/>
        </authorList>
    </citation>
    <scope>NUCLEOTIDE SEQUENCE [LARGE SCALE GENOMIC DNA]</scope>
    <source>
        <strain evidence="6 8">SC-18-C9</strain>
    </source>
</reference>
<evidence type="ECO:0000313" key="9">
    <source>
        <dbReference type="Proteomes" id="UP000255110"/>
    </source>
</evidence>
<comment type="similarity">
    <text evidence="4">Belongs to the BamE family.</text>
</comment>
<feature type="domain" description="Outer membrane protein assembly factor BamE" evidence="5">
    <location>
        <begin position="32"/>
        <end position="101"/>
    </location>
</feature>
<keyword evidence="3 4" id="KW-0998">Cell outer membrane</keyword>
<dbReference type="PANTHER" id="PTHR37482:SF1">
    <property type="entry name" value="OUTER MEMBRANE PROTEIN ASSEMBLY FACTOR BAME"/>
    <property type="match status" value="1"/>
</dbReference>
<evidence type="ECO:0000313" key="8">
    <source>
        <dbReference type="Proteomes" id="UP000054820"/>
    </source>
</evidence>
<evidence type="ECO:0000256" key="3">
    <source>
        <dbReference type="ARBA" id="ARBA00023237"/>
    </source>
</evidence>
<accession>A0A378L459</accession>